<feature type="domain" description="Pyrroloquinoline quinone-dependent pyranose dehydrogenase beta-propeller" evidence="2">
    <location>
        <begin position="374"/>
        <end position="484"/>
    </location>
</feature>
<dbReference type="InterPro" id="IPR011041">
    <property type="entry name" value="Quinoprot_gluc/sorb_DH_b-prop"/>
</dbReference>
<feature type="domain" description="Pyrroloquinoline quinone-dependent pyranose dehydrogenase beta-propeller" evidence="2">
    <location>
        <begin position="116"/>
        <end position="330"/>
    </location>
</feature>
<proteinExistence type="predicted"/>
<accession>A0A5M6IXG0</accession>
<comment type="caution">
    <text evidence="3">The sequence shown here is derived from an EMBL/GenBank/DDBJ whole genome shotgun (WGS) entry which is preliminary data.</text>
</comment>
<dbReference type="OrthoDB" id="9770043at2"/>
<organism evidence="3 4">
    <name type="scientific">Rhodovastum atsumiense</name>
    <dbReference type="NCBI Taxonomy" id="504468"/>
    <lineage>
        <taxon>Bacteria</taxon>
        <taxon>Pseudomonadati</taxon>
        <taxon>Pseudomonadota</taxon>
        <taxon>Alphaproteobacteria</taxon>
        <taxon>Acetobacterales</taxon>
        <taxon>Acetobacteraceae</taxon>
        <taxon>Rhodovastum</taxon>
    </lineage>
</organism>
<dbReference type="PANTHER" id="PTHR19328">
    <property type="entry name" value="HEDGEHOG-INTERACTING PROTEIN"/>
    <property type="match status" value="1"/>
</dbReference>
<dbReference type="Proteomes" id="UP000325255">
    <property type="component" value="Unassembled WGS sequence"/>
</dbReference>
<sequence>MHPAGRHGPGNRHAVPGGDTPPCDNGPHGSPVRRDHAGTRRLAGALGRSATRQRNGRSPPDGGGVARGALALLLLLPATAQAQWQRIDPAELPPPYATRSTSNASRVVAPPAGALPQVPAGFTASLWASGLSTPRVIRRAPNGDIFLAESGGGKVLVFPARDGAPAAPPPDTFAADLTLPFGIAFWPPADPRFVYVAETGRVLRYPYRAGDRRARGPAETVLSRLPEGGHWTRDLAVAADGSRLFVAIGSETNVAQHMGPAPRGGLAAWETARGIGAAWGDEAGRAAVLQFAPDGGGFRPFATGLRNCSGLAVQPGTGAVWCVTNERDGLGDDLPPDYATSLRERGFYGWPWFYIGAHPDPRLAGRRPELAERTLVPDVLLPAHGAPLGIAFYDGTSGPAAFPPEFRGDAFVALHGSWNRSHPSGYKVIRLQFRDGRATGAFQDFVTGFTTAAGRVWARPAGVAVARDGALLVSEDANGTLWRIAPKLAE</sequence>
<reference evidence="3 4" key="1">
    <citation type="submission" date="2019-09" db="EMBL/GenBank/DDBJ databases">
        <title>Genome sequence of Rhodovastum atsumiense, a diverse member of the Acetobacteraceae family of non-sulfur purple photosynthetic bacteria.</title>
        <authorList>
            <person name="Meyer T."/>
            <person name="Kyndt J."/>
        </authorList>
    </citation>
    <scope>NUCLEOTIDE SEQUENCE [LARGE SCALE GENOMIC DNA]</scope>
    <source>
        <strain evidence="3 4">DSM 21279</strain>
    </source>
</reference>
<feature type="region of interest" description="Disordered" evidence="1">
    <location>
        <begin position="1"/>
        <end position="64"/>
    </location>
</feature>
<evidence type="ECO:0000313" key="3">
    <source>
        <dbReference type="EMBL" id="KAA5613013.1"/>
    </source>
</evidence>
<name>A0A5M6IXG0_9PROT</name>
<dbReference type="InterPro" id="IPR054539">
    <property type="entry name" value="Beta-prop_PDH"/>
</dbReference>
<dbReference type="Gene3D" id="2.120.10.30">
    <property type="entry name" value="TolB, C-terminal domain"/>
    <property type="match status" value="1"/>
</dbReference>
<dbReference type="SUPFAM" id="SSF50952">
    <property type="entry name" value="Soluble quinoprotein glucose dehydrogenase"/>
    <property type="match status" value="1"/>
</dbReference>
<evidence type="ECO:0000256" key="1">
    <source>
        <dbReference type="SAM" id="MobiDB-lite"/>
    </source>
</evidence>
<dbReference type="Pfam" id="PF22807">
    <property type="entry name" value="TrAA12"/>
    <property type="match status" value="2"/>
</dbReference>
<evidence type="ECO:0000313" key="4">
    <source>
        <dbReference type="Proteomes" id="UP000325255"/>
    </source>
</evidence>
<dbReference type="AlphaFoldDB" id="A0A5M6IXG0"/>
<dbReference type="InterPro" id="IPR011042">
    <property type="entry name" value="6-blade_b-propeller_TolB-like"/>
</dbReference>
<keyword evidence="4" id="KW-1185">Reference proteome</keyword>
<protein>
    <submittedName>
        <fullName evidence="3">Sorbosone dehydrogenase family protein</fullName>
    </submittedName>
</protein>
<evidence type="ECO:0000259" key="2">
    <source>
        <dbReference type="Pfam" id="PF22807"/>
    </source>
</evidence>
<dbReference type="PANTHER" id="PTHR19328:SF53">
    <property type="entry name" value="MEMBRANE PROTEIN"/>
    <property type="match status" value="1"/>
</dbReference>
<gene>
    <name evidence="3" type="ORF">F1189_06520</name>
</gene>
<dbReference type="EMBL" id="VWPK01000008">
    <property type="protein sequence ID" value="KAA5613013.1"/>
    <property type="molecule type" value="Genomic_DNA"/>
</dbReference>